<proteinExistence type="predicted"/>
<feature type="transmembrane region" description="Helical" evidence="1">
    <location>
        <begin position="6"/>
        <end position="25"/>
    </location>
</feature>
<dbReference type="EMBL" id="BKZQ01000015">
    <property type="protein sequence ID" value="GER70096.1"/>
    <property type="molecule type" value="Genomic_DNA"/>
</dbReference>
<evidence type="ECO:0000313" key="2">
    <source>
        <dbReference type="EMBL" id="GER70096.1"/>
    </source>
</evidence>
<name>A0A5J4J594_9BACI</name>
<dbReference type="InterPro" id="IPR048147">
    <property type="entry name" value="CBO0543-like"/>
</dbReference>
<evidence type="ECO:0000256" key="1">
    <source>
        <dbReference type="SAM" id="Phobius"/>
    </source>
</evidence>
<dbReference type="RefSeq" id="WP_151705934.1">
    <property type="nucleotide sequence ID" value="NZ_BKZQ01000015.1"/>
</dbReference>
<comment type="caution">
    <text evidence="2">The sequence shown here is derived from an EMBL/GenBank/DDBJ whole genome shotgun (WGS) entry which is preliminary data.</text>
</comment>
<keyword evidence="1" id="KW-1133">Transmembrane helix</keyword>
<gene>
    <name evidence="2" type="ORF">BpJC7_13990</name>
</gene>
<dbReference type="Proteomes" id="UP000391919">
    <property type="component" value="Unassembled WGS sequence"/>
</dbReference>
<dbReference type="NCBIfam" id="NF041644">
    <property type="entry name" value="CBO0543_fam"/>
    <property type="match status" value="1"/>
</dbReference>
<dbReference type="AlphaFoldDB" id="A0A5J4J594"/>
<reference evidence="2 3" key="1">
    <citation type="submission" date="2019-09" db="EMBL/GenBank/DDBJ databases">
        <title>Draft genome sequence of Bacillus sp. JC-7.</title>
        <authorList>
            <person name="Tanaka N."/>
            <person name="Shiwa Y."/>
            <person name="Fujita N."/>
            <person name="Tanasupawat S."/>
        </authorList>
    </citation>
    <scope>NUCLEOTIDE SEQUENCE [LARGE SCALE GENOMIC DNA]</scope>
    <source>
        <strain evidence="2 3">JC-7</strain>
    </source>
</reference>
<feature type="transmembrane region" description="Helical" evidence="1">
    <location>
        <begin position="65"/>
        <end position="86"/>
    </location>
</feature>
<keyword evidence="3" id="KW-1185">Reference proteome</keyword>
<keyword evidence="1" id="KW-0472">Membrane</keyword>
<protein>
    <submittedName>
        <fullName evidence="2">Uncharacterized protein</fullName>
    </submittedName>
</protein>
<feature type="transmembrane region" description="Helical" evidence="1">
    <location>
        <begin position="128"/>
        <end position="149"/>
    </location>
</feature>
<feature type="transmembrane region" description="Helical" evidence="1">
    <location>
        <begin position="32"/>
        <end position="53"/>
    </location>
</feature>
<accession>A0A5J4J594</accession>
<sequence length="154" mass="18489">MSNHLLTYSFLILSFLLFNIGTYFVPKRISKIEVHATGLFYMIIELLLELFLIKKLDWYGYFHAPIQWIQLFVIFGMYGAGVLIINAYPFHKGFMSKAFYYVYMTAFWTFYEWLAVKAGMLNYHHWKILYSAIVYPFLFYLGIAHIYLIRRLLK</sequence>
<feature type="transmembrane region" description="Helical" evidence="1">
    <location>
        <begin position="98"/>
        <end position="116"/>
    </location>
</feature>
<keyword evidence="1" id="KW-0812">Transmembrane</keyword>
<organism evidence="2 3">
    <name type="scientific">Weizmannia acidilactici</name>
    <dbReference type="NCBI Taxonomy" id="2607726"/>
    <lineage>
        <taxon>Bacteria</taxon>
        <taxon>Bacillati</taxon>
        <taxon>Bacillota</taxon>
        <taxon>Bacilli</taxon>
        <taxon>Bacillales</taxon>
        <taxon>Bacillaceae</taxon>
        <taxon>Heyndrickxia</taxon>
    </lineage>
</organism>
<evidence type="ECO:0000313" key="3">
    <source>
        <dbReference type="Proteomes" id="UP000391919"/>
    </source>
</evidence>